<dbReference type="Proteomes" id="UP001732700">
    <property type="component" value="Unassembled WGS sequence"/>
</dbReference>
<protein>
    <submittedName>
        <fullName evidence="1">Uncharacterized protein</fullName>
    </submittedName>
</protein>
<name>A0ACD6AR71_AVESA</name>
<evidence type="ECO:0000313" key="2">
    <source>
        <dbReference type="Proteomes" id="UP001732700"/>
    </source>
</evidence>
<proteinExistence type="predicted"/>
<accession>A0ACD6AR71</accession>
<sequence>MLCMEHKPTLCSCSWILTWGDGYVDKMTKDTQIRDIYDDQAGSDNQIIAPTWPNNDQYQSYPLCPIEAALLSMFSHSYSLGEEIIGKVAVTGQHYWISANNFGSTVIYKYHEDWQFQFAAGIKTVLLVPVIPHGVLHLGSLYMVCSIKIFTHILD</sequence>
<evidence type="ECO:0000313" key="1">
    <source>
        <dbReference type="EnsemblPlants" id="AVESA.00010b.r2.UnG1441200.1.CDS"/>
    </source>
</evidence>
<dbReference type="EnsemblPlants" id="AVESA.00010b.r2.UnG1441200.1">
    <property type="protein sequence ID" value="AVESA.00010b.r2.UnG1441200.1.CDS"/>
    <property type="gene ID" value="AVESA.00010b.r2.UnG1441200"/>
</dbReference>
<reference evidence="1" key="1">
    <citation type="submission" date="2025-09" db="UniProtKB">
        <authorList>
            <consortium name="EnsemblPlants"/>
        </authorList>
    </citation>
    <scope>IDENTIFICATION</scope>
</reference>
<organism evidence="1 2">
    <name type="scientific">Avena sativa</name>
    <name type="common">Oat</name>
    <dbReference type="NCBI Taxonomy" id="4498"/>
    <lineage>
        <taxon>Eukaryota</taxon>
        <taxon>Viridiplantae</taxon>
        <taxon>Streptophyta</taxon>
        <taxon>Embryophyta</taxon>
        <taxon>Tracheophyta</taxon>
        <taxon>Spermatophyta</taxon>
        <taxon>Magnoliopsida</taxon>
        <taxon>Liliopsida</taxon>
        <taxon>Poales</taxon>
        <taxon>Poaceae</taxon>
        <taxon>BOP clade</taxon>
        <taxon>Pooideae</taxon>
        <taxon>Poodae</taxon>
        <taxon>Poeae</taxon>
        <taxon>Poeae Chloroplast Group 1 (Aveneae type)</taxon>
        <taxon>Aveninae</taxon>
        <taxon>Avena</taxon>
    </lineage>
</organism>
<keyword evidence="2" id="KW-1185">Reference proteome</keyword>